<dbReference type="Pfam" id="PF13231">
    <property type="entry name" value="PMT_2"/>
    <property type="match status" value="1"/>
</dbReference>
<feature type="transmembrane region" description="Helical" evidence="8">
    <location>
        <begin position="349"/>
        <end position="371"/>
    </location>
</feature>
<evidence type="ECO:0000256" key="3">
    <source>
        <dbReference type="ARBA" id="ARBA00022676"/>
    </source>
</evidence>
<dbReference type="GO" id="GO:0005886">
    <property type="term" value="C:plasma membrane"/>
    <property type="evidence" value="ECO:0007669"/>
    <property type="project" value="UniProtKB-SubCell"/>
</dbReference>
<dbReference type="PANTHER" id="PTHR33908">
    <property type="entry name" value="MANNOSYLTRANSFERASE YKCB-RELATED"/>
    <property type="match status" value="1"/>
</dbReference>
<keyword evidence="2" id="KW-1003">Cell membrane</keyword>
<name>A0AB39BC62_9MICO</name>
<keyword evidence="3 10" id="KW-0328">Glycosyltransferase</keyword>
<evidence type="ECO:0000256" key="2">
    <source>
        <dbReference type="ARBA" id="ARBA00022475"/>
    </source>
</evidence>
<evidence type="ECO:0000256" key="8">
    <source>
        <dbReference type="SAM" id="Phobius"/>
    </source>
</evidence>
<keyword evidence="6 8" id="KW-1133">Transmembrane helix</keyword>
<dbReference type="AlphaFoldDB" id="A0AB39BC62"/>
<feature type="transmembrane region" description="Helical" evidence="8">
    <location>
        <begin position="83"/>
        <end position="99"/>
    </location>
</feature>
<protein>
    <submittedName>
        <fullName evidence="10">ArnT family glycosyltransferase</fullName>
        <ecNumber evidence="10">2.4.-.-</ecNumber>
    </submittedName>
</protein>
<feature type="transmembrane region" description="Helical" evidence="8">
    <location>
        <begin position="7"/>
        <end position="28"/>
    </location>
</feature>
<evidence type="ECO:0000256" key="4">
    <source>
        <dbReference type="ARBA" id="ARBA00022679"/>
    </source>
</evidence>
<evidence type="ECO:0000256" key="1">
    <source>
        <dbReference type="ARBA" id="ARBA00004651"/>
    </source>
</evidence>
<feature type="domain" description="Glycosyltransferase RgtA/B/C/D-like" evidence="9">
    <location>
        <begin position="58"/>
        <end position="220"/>
    </location>
</feature>
<dbReference type="InterPro" id="IPR050297">
    <property type="entry name" value="LipidA_mod_glycosyltrf_83"/>
</dbReference>
<feature type="transmembrane region" description="Helical" evidence="8">
    <location>
        <begin position="259"/>
        <end position="280"/>
    </location>
</feature>
<keyword evidence="4 10" id="KW-0808">Transferase</keyword>
<dbReference type="EC" id="2.4.-.-" evidence="10"/>
<comment type="subcellular location">
    <subcellularLocation>
        <location evidence="1">Cell membrane</location>
        <topology evidence="1">Multi-pass membrane protein</topology>
    </subcellularLocation>
</comment>
<evidence type="ECO:0000313" key="10">
    <source>
        <dbReference type="EMBL" id="XDI03741.1"/>
    </source>
</evidence>
<keyword evidence="7 8" id="KW-0472">Membrane</keyword>
<proteinExistence type="predicted"/>
<gene>
    <name evidence="10" type="ORF">ABFY20_10290</name>
</gene>
<evidence type="ECO:0000259" key="9">
    <source>
        <dbReference type="Pfam" id="PF13231"/>
    </source>
</evidence>
<evidence type="ECO:0000256" key="6">
    <source>
        <dbReference type="ARBA" id="ARBA00022989"/>
    </source>
</evidence>
<feature type="transmembrane region" description="Helical" evidence="8">
    <location>
        <begin position="158"/>
        <end position="191"/>
    </location>
</feature>
<organism evidence="10">
    <name type="scientific">Herbiconiux sp. A18JL235</name>
    <dbReference type="NCBI Taxonomy" id="3152363"/>
    <lineage>
        <taxon>Bacteria</taxon>
        <taxon>Bacillati</taxon>
        <taxon>Actinomycetota</taxon>
        <taxon>Actinomycetes</taxon>
        <taxon>Micrococcales</taxon>
        <taxon>Microbacteriaceae</taxon>
        <taxon>Herbiconiux</taxon>
    </lineage>
</organism>
<feature type="transmembrane region" description="Helical" evidence="8">
    <location>
        <begin position="198"/>
        <end position="220"/>
    </location>
</feature>
<dbReference type="InterPro" id="IPR038731">
    <property type="entry name" value="RgtA/B/C-like"/>
</dbReference>
<dbReference type="RefSeq" id="WP_368496158.1">
    <property type="nucleotide sequence ID" value="NZ_CP162511.1"/>
</dbReference>
<dbReference type="EMBL" id="CP162511">
    <property type="protein sequence ID" value="XDI03741.1"/>
    <property type="molecule type" value="Genomic_DNA"/>
</dbReference>
<dbReference type="PANTHER" id="PTHR33908:SF11">
    <property type="entry name" value="MEMBRANE PROTEIN"/>
    <property type="match status" value="1"/>
</dbReference>
<keyword evidence="5 8" id="KW-0812">Transmembrane</keyword>
<dbReference type="GO" id="GO:0016763">
    <property type="term" value="F:pentosyltransferase activity"/>
    <property type="evidence" value="ECO:0007669"/>
    <property type="project" value="TreeGrafter"/>
</dbReference>
<sequence>MPRTSRLIEWTALAVVMLWGLYQCFWNLAGPNVSADEPIYVDAGWDYLHGDVADNQEHPPFAKYLMGFGQLLFGQGLVTGRSVAALAAFATGVVLYFWLRREIGWVGALSAAGFWLVLPHGVITNVRLDRLALLEPFMVLFAVIAFAAVWQWFRGRPWWWLVVAGVSMAFSVTSKVSSAVLVPVLLVFVVLRRPLRRGLAGLAVFCGVGAVVGVLVYLPVGLFDSVRYMLDFQSQHDATGHLIAVAGVAYTFPPWWSNLWFWFDGMGVVPVLVLLAGTVASVFSRRWALLGMLGAAIALLLAFYLAISDVALSHYYYAWVWLFCAAAGVGVAELLRPKRRRVLLSASRIGAVLLLAVAVVCGVFTSVVIAGQRASGMALVLPELESLGIDEGDVYVAGMAPWEFVYPIEGRWTTELDDPDLVAFALKDQVRFPLDAELTAELEQRAGELDRFTIDDVTLYVVRAAERPVPAG</sequence>
<evidence type="ECO:0000256" key="5">
    <source>
        <dbReference type="ARBA" id="ARBA00022692"/>
    </source>
</evidence>
<feature type="transmembrane region" description="Helical" evidence="8">
    <location>
        <begin position="287"/>
        <end position="307"/>
    </location>
</feature>
<dbReference type="GO" id="GO:0009103">
    <property type="term" value="P:lipopolysaccharide biosynthetic process"/>
    <property type="evidence" value="ECO:0007669"/>
    <property type="project" value="UniProtKB-ARBA"/>
</dbReference>
<evidence type="ECO:0000256" key="7">
    <source>
        <dbReference type="ARBA" id="ARBA00023136"/>
    </source>
</evidence>
<accession>A0AB39BC62</accession>
<reference evidence="10" key="1">
    <citation type="submission" date="2024-05" db="EMBL/GenBank/DDBJ databases">
        <title>Herbiconiux sp. A18JL235.</title>
        <authorList>
            <person name="Zhang G."/>
        </authorList>
    </citation>
    <scope>NUCLEOTIDE SEQUENCE</scope>
    <source>
        <strain evidence="10">A18JL235</strain>
    </source>
</reference>
<feature type="transmembrane region" description="Helical" evidence="8">
    <location>
        <begin position="131"/>
        <end position="152"/>
    </location>
</feature>
<feature type="transmembrane region" description="Helical" evidence="8">
    <location>
        <begin position="319"/>
        <end position="337"/>
    </location>
</feature>